<dbReference type="Gramene" id="KZM92404">
    <property type="protein sequence ID" value="KZM92404"/>
    <property type="gene ID" value="DCAR_020231"/>
</dbReference>
<reference evidence="4" key="2">
    <citation type="submission" date="2022-03" db="EMBL/GenBank/DDBJ databases">
        <title>Draft title - Genomic analysis of global carrot germplasm unveils the trajectory of domestication and the origin of high carotenoid orange carrot.</title>
        <authorList>
            <person name="Iorizzo M."/>
            <person name="Ellison S."/>
            <person name="Senalik D."/>
            <person name="Macko-Podgorni A."/>
            <person name="Grzebelus D."/>
            <person name="Bostan H."/>
            <person name="Rolling W."/>
            <person name="Curaba J."/>
            <person name="Simon P."/>
        </authorList>
    </citation>
    <scope>NUCLEOTIDE SEQUENCE</scope>
    <source>
        <tissue evidence="4">Leaf</tissue>
    </source>
</reference>
<feature type="domain" description="Myb/SANT-like" evidence="2">
    <location>
        <begin position="19"/>
        <end position="113"/>
    </location>
</feature>
<dbReference type="STRING" id="79200.A0A164WXJ9"/>
<dbReference type="PANTHER" id="PTHR31704:SF37">
    <property type="entry name" value="HEAT SHOCK PROTEIN"/>
    <property type="match status" value="1"/>
</dbReference>
<protein>
    <recommendedName>
        <fullName evidence="2">Myb/SANT-like domain-containing protein</fullName>
    </recommendedName>
</protein>
<dbReference type="OMA" id="ICITVIE"/>
<dbReference type="AlphaFoldDB" id="A0A164WXJ9"/>
<dbReference type="EMBL" id="LNRQ01000006">
    <property type="protein sequence ID" value="KZM92404.1"/>
    <property type="molecule type" value="Genomic_DNA"/>
</dbReference>
<keyword evidence="5" id="KW-1185">Reference proteome</keyword>
<dbReference type="Pfam" id="PF12776">
    <property type="entry name" value="Myb_DNA-bind_3"/>
    <property type="match status" value="1"/>
</dbReference>
<evidence type="ECO:0000259" key="2">
    <source>
        <dbReference type="Pfam" id="PF12776"/>
    </source>
</evidence>
<evidence type="ECO:0000313" key="4">
    <source>
        <dbReference type="EMBL" id="WOH06778.1"/>
    </source>
</evidence>
<evidence type="ECO:0000256" key="1">
    <source>
        <dbReference type="SAM" id="MobiDB-lite"/>
    </source>
</evidence>
<organism evidence="3">
    <name type="scientific">Daucus carota subsp. sativus</name>
    <name type="common">Carrot</name>
    <dbReference type="NCBI Taxonomy" id="79200"/>
    <lineage>
        <taxon>Eukaryota</taxon>
        <taxon>Viridiplantae</taxon>
        <taxon>Streptophyta</taxon>
        <taxon>Embryophyta</taxon>
        <taxon>Tracheophyta</taxon>
        <taxon>Spermatophyta</taxon>
        <taxon>Magnoliopsida</taxon>
        <taxon>eudicotyledons</taxon>
        <taxon>Gunneridae</taxon>
        <taxon>Pentapetalae</taxon>
        <taxon>asterids</taxon>
        <taxon>campanulids</taxon>
        <taxon>Apiales</taxon>
        <taxon>Apiaceae</taxon>
        <taxon>Apioideae</taxon>
        <taxon>Scandiceae</taxon>
        <taxon>Daucinae</taxon>
        <taxon>Daucus</taxon>
        <taxon>Daucus sect. Daucus</taxon>
    </lineage>
</organism>
<gene>
    <name evidence="3" type="ORF">DCAR_020231</name>
    <name evidence="4" type="ORF">DCAR_0626206</name>
</gene>
<name>A0A164WXJ9_DAUCS</name>
<accession>A0A164WXJ9</accession>
<dbReference type="Proteomes" id="UP000077755">
    <property type="component" value="Chromosome 6"/>
</dbReference>
<reference evidence="3" key="1">
    <citation type="journal article" date="2016" name="Nat. Genet.">
        <title>A high-quality carrot genome assembly provides new insights into carotenoid accumulation and asterid genome evolution.</title>
        <authorList>
            <person name="Iorizzo M."/>
            <person name="Ellison S."/>
            <person name="Senalik D."/>
            <person name="Zeng P."/>
            <person name="Satapoomin P."/>
            <person name="Huang J."/>
            <person name="Bowman M."/>
            <person name="Iovene M."/>
            <person name="Sanseverino W."/>
            <person name="Cavagnaro P."/>
            <person name="Yildiz M."/>
            <person name="Macko-Podgorni A."/>
            <person name="Moranska E."/>
            <person name="Grzebelus E."/>
            <person name="Grzebelus D."/>
            <person name="Ashrafi H."/>
            <person name="Zheng Z."/>
            <person name="Cheng S."/>
            <person name="Spooner D."/>
            <person name="Van Deynze A."/>
            <person name="Simon P."/>
        </authorList>
    </citation>
    <scope>NUCLEOTIDE SEQUENCE [LARGE SCALE GENOMIC DNA]</scope>
    <source>
        <tissue evidence="3">Leaf</tissue>
    </source>
</reference>
<evidence type="ECO:0000313" key="5">
    <source>
        <dbReference type="Proteomes" id="UP000077755"/>
    </source>
</evidence>
<evidence type="ECO:0000313" key="3">
    <source>
        <dbReference type="EMBL" id="KZM92404.1"/>
    </source>
</evidence>
<feature type="region of interest" description="Disordered" evidence="1">
    <location>
        <begin position="180"/>
        <end position="199"/>
    </location>
</feature>
<proteinExistence type="predicted"/>
<dbReference type="PANTHER" id="PTHR31704">
    <property type="entry name" value="MYB/SANT-LIKE DNA-BINDING DOMAIN PROTEIN-RELATED"/>
    <property type="match status" value="1"/>
</dbReference>
<sequence>MLTLGVVKVKQEPSSASAKWDDDTHRIFTELCVNEVRKGNKPRTTLSKTGWANVRKEFSAITGKVYNKKQLKNHWDCMKVEWILFDQLRERHTVLKWNPEKKTIVADDAWWDAEIKINPKYAKFKNKDLSIIWFNYDILFGDVVATDNRALVPVGLSPDFKLKDEDYFIDEGDAAAVEGAEESECGDSQASRQPGSDDIKIPVTSEKKLSSGTKRKIGALSSKDGIDSLDNVMASNSTESSFHTADAPSIKECMDKLEEIEEIPKNAPLYWYCQNLFTRADMRTIFMKQRCDRSRVGWLEYNFSEYLNRKPV</sequence>
<dbReference type="InterPro" id="IPR024752">
    <property type="entry name" value="Myb/SANT-like_dom"/>
</dbReference>
<dbReference type="EMBL" id="CP093348">
    <property type="protein sequence ID" value="WOH06778.1"/>
    <property type="molecule type" value="Genomic_DNA"/>
</dbReference>